<accession>A0A0A9FSS3</accession>
<dbReference type="EMBL" id="GBRH01183622">
    <property type="protein sequence ID" value="JAE14274.1"/>
    <property type="molecule type" value="Transcribed_RNA"/>
</dbReference>
<reference evidence="1" key="2">
    <citation type="journal article" date="2015" name="Data Brief">
        <title>Shoot transcriptome of the giant reed, Arundo donax.</title>
        <authorList>
            <person name="Barrero R.A."/>
            <person name="Guerrero F.D."/>
            <person name="Moolhuijzen P."/>
            <person name="Goolsby J.A."/>
            <person name="Tidwell J."/>
            <person name="Bellgard S.E."/>
            <person name="Bellgard M.I."/>
        </authorList>
    </citation>
    <scope>NUCLEOTIDE SEQUENCE</scope>
    <source>
        <tissue evidence="1">Shoot tissue taken approximately 20 cm above the soil surface</tissue>
    </source>
</reference>
<evidence type="ECO:0000313" key="1">
    <source>
        <dbReference type="EMBL" id="JAE14274.1"/>
    </source>
</evidence>
<reference evidence="1" key="1">
    <citation type="submission" date="2014-09" db="EMBL/GenBank/DDBJ databases">
        <authorList>
            <person name="Magalhaes I.L.F."/>
            <person name="Oliveira U."/>
            <person name="Santos F.R."/>
            <person name="Vidigal T.H.D.A."/>
            <person name="Brescovit A.D."/>
            <person name="Santos A.J."/>
        </authorList>
    </citation>
    <scope>NUCLEOTIDE SEQUENCE</scope>
    <source>
        <tissue evidence="1">Shoot tissue taken approximately 20 cm above the soil surface</tissue>
    </source>
</reference>
<dbReference type="AlphaFoldDB" id="A0A0A9FSS3"/>
<name>A0A0A9FSS3_ARUDO</name>
<organism evidence="1">
    <name type="scientific">Arundo donax</name>
    <name type="common">Giant reed</name>
    <name type="synonym">Donax arundinaceus</name>
    <dbReference type="NCBI Taxonomy" id="35708"/>
    <lineage>
        <taxon>Eukaryota</taxon>
        <taxon>Viridiplantae</taxon>
        <taxon>Streptophyta</taxon>
        <taxon>Embryophyta</taxon>
        <taxon>Tracheophyta</taxon>
        <taxon>Spermatophyta</taxon>
        <taxon>Magnoliopsida</taxon>
        <taxon>Liliopsida</taxon>
        <taxon>Poales</taxon>
        <taxon>Poaceae</taxon>
        <taxon>PACMAD clade</taxon>
        <taxon>Arundinoideae</taxon>
        <taxon>Arundineae</taxon>
        <taxon>Arundo</taxon>
    </lineage>
</organism>
<protein>
    <submittedName>
        <fullName evidence="1">Uncharacterized protein</fullName>
    </submittedName>
</protein>
<proteinExistence type="predicted"/>
<sequence>MGQENTRISSCDNVVQPLQQSRPLSEMMPDEPCIEYGAHLPRSLLQLLLEGMLHAEVLASYPNNQLVCCMRKFLS</sequence>